<dbReference type="Pfam" id="PF02434">
    <property type="entry name" value="Fringe"/>
    <property type="match status" value="1"/>
</dbReference>
<dbReference type="Proteomes" id="UP000009131">
    <property type="component" value="Unassembled WGS sequence"/>
</dbReference>
<gene>
    <name evidence="11" type="primary">Mo01052</name>
    <name evidence="11" type="ORF">E5Q_01052</name>
</gene>
<keyword evidence="12" id="KW-1185">Reference proteome</keyword>
<evidence type="ECO:0000313" key="12">
    <source>
        <dbReference type="Proteomes" id="UP000009131"/>
    </source>
</evidence>
<evidence type="ECO:0000256" key="6">
    <source>
        <dbReference type="ARBA" id="ARBA00022989"/>
    </source>
</evidence>
<dbReference type="EMBL" id="BABT02000034">
    <property type="protein sequence ID" value="GAA94400.1"/>
    <property type="molecule type" value="Genomic_DNA"/>
</dbReference>
<keyword evidence="2" id="KW-0328">Glycosyltransferase</keyword>
<dbReference type="STRING" id="764103.G7DUZ0"/>
<dbReference type="GO" id="GO:0016757">
    <property type="term" value="F:glycosyltransferase activity"/>
    <property type="evidence" value="ECO:0007669"/>
    <property type="project" value="UniProtKB-KW"/>
</dbReference>
<evidence type="ECO:0000256" key="3">
    <source>
        <dbReference type="ARBA" id="ARBA00022679"/>
    </source>
</evidence>
<evidence type="ECO:0000256" key="7">
    <source>
        <dbReference type="ARBA" id="ARBA00023136"/>
    </source>
</evidence>
<evidence type="ECO:0000256" key="4">
    <source>
        <dbReference type="ARBA" id="ARBA00022692"/>
    </source>
</evidence>
<evidence type="ECO:0000256" key="8">
    <source>
        <dbReference type="ARBA" id="ARBA00037847"/>
    </source>
</evidence>
<dbReference type="RefSeq" id="XP_014565854.1">
    <property type="nucleotide sequence ID" value="XM_014710368.1"/>
</dbReference>
<organism evidence="11 12">
    <name type="scientific">Mixia osmundae (strain CBS 9802 / IAM 14324 / JCM 22182 / KY 12970)</name>
    <dbReference type="NCBI Taxonomy" id="764103"/>
    <lineage>
        <taxon>Eukaryota</taxon>
        <taxon>Fungi</taxon>
        <taxon>Dikarya</taxon>
        <taxon>Basidiomycota</taxon>
        <taxon>Pucciniomycotina</taxon>
        <taxon>Mixiomycetes</taxon>
        <taxon>Mixiales</taxon>
        <taxon>Mixiaceae</taxon>
        <taxon>Mixia</taxon>
    </lineage>
</organism>
<dbReference type="GO" id="GO:0012505">
    <property type="term" value="C:endomembrane system"/>
    <property type="evidence" value="ECO:0007669"/>
    <property type="project" value="UniProtKB-SubCell"/>
</dbReference>
<sequence length="630" mass="70921">MKAILDLPVLLSLAYILSPLLTLVWRRVVYQSSDIAATSIDEITYSNAAGSHQVLDELDDDVYRSAADRAGLPICPSSAPSARVELRPFLSVQLNAQRTWFAEPGTHFYSSRLASMQTVIAAEGLDIQKASKTIALASVHRQPPRLSSRRRGSRLFFLFATSPERAQHQAEYWHHYLNWGARKSNLHKAASDRESGADDGPGCLVVDNTELSPDASNPSASVPELNRRRPAMLQTQAHFRRLGLSCTMTVGLRERSVYSDRLRYGVSHGATTSTERVLSLVVLGWQAALREERATEWFLVLDDDTFFIDPHNLIDALGRYDSDQDWLLGGYSEAEIQQWTWGHIAYGGGGIIISRSLMKKMHDQYEGCRAHNIIINEHQGDGKLTFCAALVIGELDRFNKHLGVKSRMTDPLFQWGSNNVVTPLEGLNQMDIGDDSSGFFQSGLEVLSVHHYNSWTMIFPQRHLEQLRFAPGHQSADARVLSLRLLAAAAWTLGGGNLFRRSVFDDGKVVLVLGYSITFYAKPLSREDLNRTEWTWQDCCEPVRQHRPSLVEGFDKLTYYLSYVWIEDDDTHSQGILLTGSRKQKRRVRKARLGYKCTWRAINDFLKSSHKASSQLTTDIESVILLPLVD</sequence>
<dbReference type="OrthoDB" id="2187549at2759"/>
<evidence type="ECO:0000256" key="1">
    <source>
        <dbReference type="ARBA" id="ARBA00004606"/>
    </source>
</evidence>
<dbReference type="GO" id="GO:0016020">
    <property type="term" value="C:membrane"/>
    <property type="evidence" value="ECO:0007669"/>
    <property type="project" value="UniProtKB-SubCell"/>
</dbReference>
<dbReference type="Gene3D" id="3.90.550.50">
    <property type="match status" value="1"/>
</dbReference>
<keyword evidence="6" id="KW-1133">Transmembrane helix</keyword>
<feature type="domain" description="Fringe-like glycosyltransferase" evidence="10">
    <location>
        <begin position="290"/>
        <end position="371"/>
    </location>
</feature>
<evidence type="ECO:0000256" key="2">
    <source>
        <dbReference type="ARBA" id="ARBA00022676"/>
    </source>
</evidence>
<dbReference type="InterPro" id="IPR003378">
    <property type="entry name" value="Fringe-like_glycosylTrfase"/>
</dbReference>
<evidence type="ECO:0000256" key="5">
    <source>
        <dbReference type="ARBA" id="ARBA00022968"/>
    </source>
</evidence>
<dbReference type="eggNOG" id="KOG2246">
    <property type="taxonomic scope" value="Eukaryota"/>
</dbReference>
<dbReference type="HOGENOM" id="CLU_430879_0_0_1"/>
<keyword evidence="7" id="KW-0472">Membrane</keyword>
<feature type="region of interest" description="Disordered" evidence="9">
    <location>
        <begin position="190"/>
        <end position="228"/>
    </location>
</feature>
<name>G7DUZ0_MIXOS</name>
<dbReference type="InParanoid" id="G7DUZ0"/>
<proteinExistence type="predicted"/>
<keyword evidence="4" id="KW-0812">Transmembrane</keyword>
<reference evidence="11 12" key="1">
    <citation type="journal article" date="2011" name="J. Gen. Appl. Microbiol.">
        <title>Draft genome sequencing of the enigmatic basidiomycete Mixia osmundae.</title>
        <authorList>
            <person name="Nishida H."/>
            <person name="Nagatsuka Y."/>
            <person name="Sugiyama J."/>
        </authorList>
    </citation>
    <scope>NUCLEOTIDE SEQUENCE [LARGE SCALE GENOMIC DNA]</scope>
    <source>
        <strain evidence="12">CBS 9802 / IAM 14324 / JCM 22182 / KY 12970</strain>
    </source>
</reference>
<keyword evidence="3" id="KW-0808">Transferase</keyword>
<keyword evidence="5" id="KW-0735">Signal-anchor</keyword>
<evidence type="ECO:0000256" key="9">
    <source>
        <dbReference type="SAM" id="MobiDB-lite"/>
    </source>
</evidence>
<dbReference type="AlphaFoldDB" id="G7DUZ0"/>
<protein>
    <recommendedName>
        <fullName evidence="10">Fringe-like glycosyltransferase domain-containing protein</fullName>
    </recommendedName>
</protein>
<evidence type="ECO:0000259" key="10">
    <source>
        <dbReference type="Pfam" id="PF02434"/>
    </source>
</evidence>
<comment type="caution">
    <text evidence="11">The sequence shown here is derived from an EMBL/GenBank/DDBJ whole genome shotgun (WGS) entry which is preliminary data.</text>
</comment>
<evidence type="ECO:0000313" key="11">
    <source>
        <dbReference type="EMBL" id="GAA94400.1"/>
    </source>
</evidence>
<comment type="subcellular location">
    <subcellularLocation>
        <location evidence="8">Endomembrane system</location>
        <topology evidence="8">Single-pass membrane protein</topology>
    </subcellularLocation>
    <subcellularLocation>
        <location evidence="1">Membrane</location>
        <topology evidence="1">Single-pass type II membrane protein</topology>
    </subcellularLocation>
</comment>
<accession>G7DUZ0</accession>
<reference evidence="11 12" key="2">
    <citation type="journal article" date="2012" name="Open Biol.">
        <title>Characteristics of nucleosomes and linker DNA regions on the genome of the basidiomycete Mixia osmundae revealed by mono- and dinucleosome mapping.</title>
        <authorList>
            <person name="Nishida H."/>
            <person name="Kondo S."/>
            <person name="Matsumoto T."/>
            <person name="Suzuki Y."/>
            <person name="Yoshikawa H."/>
            <person name="Taylor T.D."/>
            <person name="Sugiyama J."/>
        </authorList>
    </citation>
    <scope>NUCLEOTIDE SEQUENCE [LARGE SCALE GENOMIC DNA]</scope>
    <source>
        <strain evidence="12">CBS 9802 / IAM 14324 / JCM 22182 / KY 12970</strain>
    </source>
</reference>
<dbReference type="PANTHER" id="PTHR10811">
    <property type="entry name" value="FRINGE-RELATED"/>
    <property type="match status" value="1"/>
</dbReference>
<feature type="compositionally biased region" description="Polar residues" evidence="9">
    <location>
        <begin position="209"/>
        <end position="220"/>
    </location>
</feature>